<dbReference type="InterPro" id="IPR041588">
    <property type="entry name" value="Integrase_H2C2"/>
</dbReference>
<dbReference type="InterPro" id="IPR043128">
    <property type="entry name" value="Rev_trsase/Diguanyl_cyclase"/>
</dbReference>
<dbReference type="EnsemblMetazoa" id="AALFPA23_019410.R28543">
    <property type="protein sequence ID" value="AALFPA23_019410.P28543"/>
    <property type="gene ID" value="AALFPA23_019410"/>
</dbReference>
<reference evidence="8" key="2">
    <citation type="submission" date="2025-05" db="UniProtKB">
        <authorList>
            <consortium name="EnsemblMetazoa"/>
        </authorList>
    </citation>
    <scope>IDENTIFICATION</scope>
    <source>
        <strain evidence="8">Foshan</strain>
    </source>
</reference>
<dbReference type="SUPFAM" id="SSF56672">
    <property type="entry name" value="DNA/RNA polymerases"/>
    <property type="match status" value="1"/>
</dbReference>
<dbReference type="Gene3D" id="3.10.10.10">
    <property type="entry name" value="HIV Type 1 Reverse Transcriptase, subunit A, domain 1"/>
    <property type="match status" value="1"/>
</dbReference>
<dbReference type="SUPFAM" id="SSF53098">
    <property type="entry name" value="Ribonuclease H-like"/>
    <property type="match status" value="1"/>
</dbReference>
<keyword evidence="3" id="KW-0548">Nucleotidyltransferase</keyword>
<dbReference type="SUPFAM" id="SSF50630">
    <property type="entry name" value="Acid proteases"/>
    <property type="match status" value="1"/>
</dbReference>
<dbReference type="GeneID" id="134288804"/>
<dbReference type="PANTHER" id="PTHR37984">
    <property type="entry name" value="PROTEIN CBG26694"/>
    <property type="match status" value="1"/>
</dbReference>
<dbReference type="RefSeq" id="XP_062710668.1">
    <property type="nucleotide sequence ID" value="XM_062854684.1"/>
</dbReference>
<dbReference type="Gene3D" id="3.30.70.270">
    <property type="match status" value="2"/>
</dbReference>
<evidence type="ECO:0000313" key="8">
    <source>
        <dbReference type="EnsemblMetazoa" id="AALFPA23_019410.P28543"/>
    </source>
</evidence>
<dbReference type="InterPro" id="IPR050951">
    <property type="entry name" value="Retrovirus_Pol_polyprotein"/>
</dbReference>
<evidence type="ECO:0000259" key="7">
    <source>
        <dbReference type="PROSITE" id="PS50994"/>
    </source>
</evidence>
<dbReference type="InterPro" id="IPR012337">
    <property type="entry name" value="RNaseH-like_sf"/>
</dbReference>
<sequence>MSNQDLKDAILRLTELVASQQQQISLINRAGQVNQPGSERIIETLATGIEDFYYDPDGGVFFDAWYARYEDVFKVDARIWTIRRSILPKHPRDFGLDETVNKFKKLYGRQTSLFNDRYRCLQYIKNDADDFSSYAASVNKHCEAFQLSKLSDDQFKALRFVCSLQSSRDADIRTRLISKLEAEETAPPAEGTKLTLENLVEECHRFNNLKQDTKMIEKPVPEKSIVNAVSSKLAKKKKPKSPCWLCGDLHFVKECSYQDHVCGKCKRKGHKEGYCSTAETKSRPGRKFDKSKTKEYVKSKGISVKRIDLQGKRKFVTLGINGNQATLQLDCASDITIIATPSWEAIGKPAIEASEIAAISASGDRINIVGEFKAQLTIKNSTNEGIVYVSSNPDLNVLGIDTIELFDLWAVPFNSLVNAVHQKPQDTVEKFRLKFPEVFQSSLGRCTKAKVKLYLKPDARPVYCPKRPVAYAALPKVDAELQRLQDKGIISPVKFSDWATPIVVVRKSDNVSVRICGDYSTGLNNALESDGHPLPHPDDIFADLAGCRYFSQLDLSDAYLQVEVEEESQKYLTINTHRGLFKYNRLPPGIKSAPGAFQRITDSMVAGIPGVKPYLDDIMIAGRTKEEHDQRLNEVLERIKAYGFHLRMDKCRFGLSQIKFLGHIIDQDGLRPDPAKTSAISQMPAPKNVSQLRSYLGAINYYGRFVKQMKDLRAPMDYLLKKNVKWECTDSCQKSFEKFKTLLKSDLLLTHFDPNKDIIVAGDASKDGFILQTDHKPLLKVFGSKKGIPVYTANRLQRWALTLMLYNFDIQFVKTEEFGHADLLSRLMKCHERVDEEYVIASIQMEADVQAVLSDSTSSLPVTSEMIAAESSKDSALKSVMLHINEGWPEHSTEISDPAVQQFFTRRDSLQIVQKCIMFGDRVVVPVRFRKRILQQLHRGHPGMDRMKSLARSFVYWPKIDDDIEVLVRCCRSCAEAAKSPRKTDLESWPVPSKPWERVHIDYAGPIDGFYYFLVIDAFSKWPEIFRTRSTTTSATLDILQEIFARFGNPRTLVSDNGTQFVSARFKQFCDENGITHLTIAPYHPQSNGQAERFVDTLNPL</sequence>
<evidence type="ECO:0000256" key="3">
    <source>
        <dbReference type="ARBA" id="ARBA00022695"/>
    </source>
</evidence>
<evidence type="ECO:0000256" key="2">
    <source>
        <dbReference type="ARBA" id="ARBA00022679"/>
    </source>
</evidence>
<dbReference type="Pfam" id="PF00665">
    <property type="entry name" value="rve"/>
    <property type="match status" value="1"/>
</dbReference>
<dbReference type="Pfam" id="PF17921">
    <property type="entry name" value="Integrase_H2C2"/>
    <property type="match status" value="1"/>
</dbReference>
<dbReference type="EC" id="2.7.7.49" evidence="1"/>
<evidence type="ECO:0000256" key="5">
    <source>
        <dbReference type="ARBA" id="ARBA00022759"/>
    </source>
</evidence>
<evidence type="ECO:0000259" key="6">
    <source>
        <dbReference type="PROSITE" id="PS50878"/>
    </source>
</evidence>
<keyword evidence="2" id="KW-0808">Transferase</keyword>
<dbReference type="CDD" id="cd01647">
    <property type="entry name" value="RT_LTR"/>
    <property type="match status" value="1"/>
</dbReference>
<dbReference type="PROSITE" id="PS50994">
    <property type="entry name" value="INTEGRASE"/>
    <property type="match status" value="1"/>
</dbReference>
<dbReference type="PROSITE" id="PS50878">
    <property type="entry name" value="RT_POL"/>
    <property type="match status" value="1"/>
</dbReference>
<keyword evidence="9" id="KW-1185">Reference proteome</keyword>
<dbReference type="InterPro" id="IPR001584">
    <property type="entry name" value="Integrase_cat-core"/>
</dbReference>
<dbReference type="Gene3D" id="3.30.420.10">
    <property type="entry name" value="Ribonuclease H-like superfamily/Ribonuclease H"/>
    <property type="match status" value="1"/>
</dbReference>
<protein>
    <recommendedName>
        <fullName evidence="1">RNA-directed DNA polymerase</fullName>
        <ecNumber evidence="1">2.7.7.49</ecNumber>
    </recommendedName>
</protein>
<dbReference type="InterPro" id="IPR036397">
    <property type="entry name" value="RNaseH_sf"/>
</dbReference>
<evidence type="ECO:0000256" key="4">
    <source>
        <dbReference type="ARBA" id="ARBA00022722"/>
    </source>
</evidence>
<dbReference type="Pfam" id="PF00078">
    <property type="entry name" value="RVT_1"/>
    <property type="match status" value="1"/>
</dbReference>
<evidence type="ECO:0000256" key="1">
    <source>
        <dbReference type="ARBA" id="ARBA00012493"/>
    </source>
</evidence>
<dbReference type="Pfam" id="PF23309">
    <property type="entry name" value="DUF7083"/>
    <property type="match status" value="1"/>
</dbReference>
<dbReference type="InterPro" id="IPR055510">
    <property type="entry name" value="DUF7083"/>
</dbReference>
<feature type="domain" description="Reverse transcriptase" evidence="6">
    <location>
        <begin position="486"/>
        <end position="665"/>
    </location>
</feature>
<accession>A0ABM1ZKM8</accession>
<evidence type="ECO:0000313" key="9">
    <source>
        <dbReference type="Proteomes" id="UP000069940"/>
    </source>
</evidence>
<keyword evidence="4" id="KW-0540">Nuclease</keyword>
<dbReference type="InterPro" id="IPR000477">
    <property type="entry name" value="RT_dom"/>
</dbReference>
<reference evidence="9" key="1">
    <citation type="journal article" date="2015" name="Proc. Natl. Acad. Sci. U.S.A.">
        <title>Genome sequence of the Asian Tiger mosquito, Aedes albopictus, reveals insights into its biology, genetics, and evolution.</title>
        <authorList>
            <person name="Chen X.G."/>
            <person name="Jiang X."/>
            <person name="Gu J."/>
            <person name="Xu M."/>
            <person name="Wu Y."/>
            <person name="Deng Y."/>
            <person name="Zhang C."/>
            <person name="Bonizzoni M."/>
            <person name="Dermauw W."/>
            <person name="Vontas J."/>
            <person name="Armbruster P."/>
            <person name="Huang X."/>
            <person name="Yang Y."/>
            <person name="Zhang H."/>
            <person name="He W."/>
            <person name="Peng H."/>
            <person name="Liu Y."/>
            <person name="Wu K."/>
            <person name="Chen J."/>
            <person name="Lirakis M."/>
            <person name="Topalis P."/>
            <person name="Van Leeuwen T."/>
            <person name="Hall A.B."/>
            <person name="Jiang X."/>
            <person name="Thorpe C."/>
            <person name="Mueller R.L."/>
            <person name="Sun C."/>
            <person name="Waterhouse R.M."/>
            <person name="Yan G."/>
            <person name="Tu Z.J."/>
            <person name="Fang X."/>
            <person name="James A.A."/>
        </authorList>
    </citation>
    <scope>NUCLEOTIDE SEQUENCE [LARGE SCALE GENOMIC DNA]</scope>
    <source>
        <strain evidence="9">Foshan</strain>
    </source>
</reference>
<dbReference type="Proteomes" id="UP000069940">
    <property type="component" value="Unassembled WGS sequence"/>
</dbReference>
<dbReference type="Gene3D" id="1.10.340.70">
    <property type="match status" value="1"/>
</dbReference>
<dbReference type="InterPro" id="IPR021109">
    <property type="entry name" value="Peptidase_aspartic_dom_sf"/>
</dbReference>
<name>A0ABM1ZKM8_AEDAL</name>
<feature type="domain" description="Integrase catalytic" evidence="7">
    <location>
        <begin position="991"/>
        <end position="1101"/>
    </location>
</feature>
<dbReference type="PANTHER" id="PTHR37984:SF5">
    <property type="entry name" value="PROTEIN NYNRIN-LIKE"/>
    <property type="match status" value="1"/>
</dbReference>
<proteinExistence type="predicted"/>
<dbReference type="InterPro" id="IPR043502">
    <property type="entry name" value="DNA/RNA_pol_sf"/>
</dbReference>
<keyword evidence="5" id="KW-0255">Endonuclease</keyword>
<organism evidence="8 9">
    <name type="scientific">Aedes albopictus</name>
    <name type="common">Asian tiger mosquito</name>
    <name type="synonym">Stegomyia albopicta</name>
    <dbReference type="NCBI Taxonomy" id="7160"/>
    <lineage>
        <taxon>Eukaryota</taxon>
        <taxon>Metazoa</taxon>
        <taxon>Ecdysozoa</taxon>
        <taxon>Arthropoda</taxon>
        <taxon>Hexapoda</taxon>
        <taxon>Insecta</taxon>
        <taxon>Pterygota</taxon>
        <taxon>Neoptera</taxon>
        <taxon>Endopterygota</taxon>
        <taxon>Diptera</taxon>
        <taxon>Nematocera</taxon>
        <taxon>Culicoidea</taxon>
        <taxon>Culicidae</taxon>
        <taxon>Culicinae</taxon>
        <taxon>Aedini</taxon>
        <taxon>Aedes</taxon>
        <taxon>Stegomyia</taxon>
    </lineage>
</organism>
<keyword evidence="5" id="KW-0378">Hydrolase</keyword>